<evidence type="ECO:0000313" key="3">
    <source>
        <dbReference type="Proteomes" id="UP000664534"/>
    </source>
</evidence>
<accession>A0A8H3FY51</accession>
<organism evidence="2 3">
    <name type="scientific">Imshaugia aleurites</name>
    <dbReference type="NCBI Taxonomy" id="172621"/>
    <lineage>
        <taxon>Eukaryota</taxon>
        <taxon>Fungi</taxon>
        <taxon>Dikarya</taxon>
        <taxon>Ascomycota</taxon>
        <taxon>Pezizomycotina</taxon>
        <taxon>Lecanoromycetes</taxon>
        <taxon>OSLEUM clade</taxon>
        <taxon>Lecanoromycetidae</taxon>
        <taxon>Lecanorales</taxon>
        <taxon>Lecanorineae</taxon>
        <taxon>Parmeliaceae</taxon>
        <taxon>Imshaugia</taxon>
    </lineage>
</organism>
<dbReference type="AlphaFoldDB" id="A0A8H3FY51"/>
<dbReference type="PANTHER" id="PTHR42085:SF2">
    <property type="entry name" value="F-BOX DOMAIN-CONTAINING PROTEIN"/>
    <property type="match status" value="1"/>
</dbReference>
<dbReference type="OrthoDB" id="2951834at2759"/>
<proteinExistence type="predicted"/>
<dbReference type="EMBL" id="CAJPDT010000060">
    <property type="protein sequence ID" value="CAF9931187.1"/>
    <property type="molecule type" value="Genomic_DNA"/>
</dbReference>
<sequence length="267" mass="29748">MAKPGAPKPGGSSDHANGIIGEPANDGSPTFPLFELPLELRQYVYTNILVQDKQPLHLTRRPKSDNQPKNDATAILATSRRVYLEARQSFLSGNAFVVRGTSGDLKWLKRLGREGQKQLRKVTFLNGSHSYSQSNHRTINILSGCPNLSLTIKVHYLQLVKLDQMGVLRNLHGLPRATMERRSAKVDGGCQVHQNRYASDETIKRRDELANTLLERFTSACPRSCKVHKARTTSGSAATIDIKCDYGCPACYDGGSFWQSQWQWPTP</sequence>
<comment type="caution">
    <text evidence="2">The sequence shown here is derived from an EMBL/GenBank/DDBJ whole genome shotgun (WGS) entry which is preliminary data.</text>
</comment>
<keyword evidence="3" id="KW-1185">Reference proteome</keyword>
<dbReference type="InterPro" id="IPR038883">
    <property type="entry name" value="AN11006-like"/>
</dbReference>
<evidence type="ECO:0000313" key="2">
    <source>
        <dbReference type="EMBL" id="CAF9931187.1"/>
    </source>
</evidence>
<dbReference type="PANTHER" id="PTHR42085">
    <property type="entry name" value="F-BOX DOMAIN-CONTAINING PROTEIN"/>
    <property type="match status" value="1"/>
</dbReference>
<reference evidence="2" key="1">
    <citation type="submission" date="2021-03" db="EMBL/GenBank/DDBJ databases">
        <authorList>
            <person name="Tagirdzhanova G."/>
        </authorList>
    </citation>
    <scope>NUCLEOTIDE SEQUENCE</scope>
</reference>
<evidence type="ECO:0000256" key="1">
    <source>
        <dbReference type="SAM" id="MobiDB-lite"/>
    </source>
</evidence>
<protein>
    <submittedName>
        <fullName evidence="2">Uncharacterized protein</fullName>
    </submittedName>
</protein>
<feature type="region of interest" description="Disordered" evidence="1">
    <location>
        <begin position="1"/>
        <end position="24"/>
    </location>
</feature>
<gene>
    <name evidence="2" type="ORF">IMSHALPRED_008555</name>
</gene>
<name>A0A8H3FY51_9LECA</name>
<dbReference type="Proteomes" id="UP000664534">
    <property type="component" value="Unassembled WGS sequence"/>
</dbReference>